<gene>
    <name evidence="4" type="primary">LOC107226798</name>
</gene>
<feature type="compositionally biased region" description="Polar residues" evidence="2">
    <location>
        <begin position="682"/>
        <end position="695"/>
    </location>
</feature>
<dbReference type="GO" id="GO:0071539">
    <property type="term" value="P:protein localization to centrosome"/>
    <property type="evidence" value="ECO:0007669"/>
    <property type="project" value="TreeGrafter"/>
</dbReference>
<feature type="region of interest" description="Disordered" evidence="2">
    <location>
        <begin position="1"/>
        <end position="33"/>
    </location>
</feature>
<name>A0A6J0C793_NEOLC</name>
<feature type="region of interest" description="Disordered" evidence="2">
    <location>
        <begin position="187"/>
        <end position="217"/>
    </location>
</feature>
<feature type="region of interest" description="Disordered" evidence="2">
    <location>
        <begin position="525"/>
        <end position="558"/>
    </location>
</feature>
<protein>
    <submittedName>
        <fullName evidence="4">Uncharacterized protein LOC107226798</fullName>
    </submittedName>
</protein>
<feature type="compositionally biased region" description="Polar residues" evidence="2">
    <location>
        <begin position="526"/>
        <end position="542"/>
    </location>
</feature>
<dbReference type="GO" id="GO:0007224">
    <property type="term" value="P:smoothened signaling pathway"/>
    <property type="evidence" value="ECO:0007669"/>
    <property type="project" value="TreeGrafter"/>
</dbReference>
<dbReference type="GeneID" id="107226798"/>
<dbReference type="GO" id="GO:0031023">
    <property type="term" value="P:microtubule organizing center organization"/>
    <property type="evidence" value="ECO:0007669"/>
    <property type="project" value="TreeGrafter"/>
</dbReference>
<dbReference type="InterPro" id="IPR026123">
    <property type="entry name" value="STIL"/>
</dbReference>
<feature type="compositionally biased region" description="Basic and acidic residues" evidence="2">
    <location>
        <begin position="993"/>
        <end position="1003"/>
    </location>
</feature>
<evidence type="ECO:0000313" key="3">
    <source>
        <dbReference type="Proteomes" id="UP000829291"/>
    </source>
</evidence>
<dbReference type="GO" id="GO:0005815">
    <property type="term" value="C:microtubule organizing center"/>
    <property type="evidence" value="ECO:0007669"/>
    <property type="project" value="TreeGrafter"/>
</dbReference>
<feature type="region of interest" description="Disordered" evidence="2">
    <location>
        <begin position="769"/>
        <end position="805"/>
    </location>
</feature>
<dbReference type="Proteomes" id="UP000829291">
    <property type="component" value="Chromosome 1"/>
</dbReference>
<accession>A0A6J0C793</accession>
<keyword evidence="3" id="KW-1185">Reference proteome</keyword>
<dbReference type="KEGG" id="nlo:107226798"/>
<dbReference type="PANTHER" id="PTHR15128">
    <property type="entry name" value="TAL1 SCL INTERRUPTING LOCUS"/>
    <property type="match status" value="1"/>
</dbReference>
<evidence type="ECO:0000313" key="4">
    <source>
        <dbReference type="RefSeq" id="XP_015523206.2"/>
    </source>
</evidence>
<feature type="compositionally biased region" description="Basic and acidic residues" evidence="2">
    <location>
        <begin position="795"/>
        <end position="805"/>
    </location>
</feature>
<evidence type="ECO:0000256" key="2">
    <source>
        <dbReference type="SAM" id="MobiDB-lite"/>
    </source>
</evidence>
<feature type="coiled-coil region" evidence="1">
    <location>
        <begin position="301"/>
        <end position="335"/>
    </location>
</feature>
<evidence type="ECO:0000256" key="1">
    <source>
        <dbReference type="SAM" id="Coils"/>
    </source>
</evidence>
<keyword evidence="1" id="KW-0175">Coiled coil</keyword>
<feature type="compositionally biased region" description="Polar residues" evidence="2">
    <location>
        <begin position="1"/>
        <end position="10"/>
    </location>
</feature>
<sequence length="1033" mass="117478">MNSIHRNISNDFEPRELPKQAPRFDSPPVPSVPEVSLIFDKSHDAKAFDYNARRSPSIDKYDSYATWKQTTLASTGSNLDHITQKSRHSAGSPLERCHSQSNAHQLHKNLVTNKSLRHSRSDPSLIKQIDALSTVQGYNKDVLQSRHTFSSTGNHMSRNTPHNHGNFENNLKHMEGEQQYFDSGRQQNITNTPYKNDDQHSLTHANSNMRSQHHNPDPTYMNCDPKMQKLGVNPYAKSPNKLQTDLLHPGLQNSSFHPGTSMNQNFHRNMFSGFYQVPPYCDSEYGYPYPHPYLPNYQGSRNENEDTVKNLLQLINNQSEQIKSLQSQVERLLKIQEESLKDREKCNCARNMGLVNKSCEQNAQLSIQTTHKNPGSPSGNTLPLTRDDLIVPQRHNGTIERNMIGSTNVKESKIHSACDYNNQNNDGRLNQATRDEQLKNKILEQKVSIGVMTSYEFTVQNNPFASEGEDHRQYYGHTQAEIDKECPPNENEGLPEHGDISRACQNVFSRVSNLPLENIIEDTESHLSVSQQPSSDFHSSPTIDEFKSSESANRKITKNVPVRKTPESNTRLLDHENPEFAASNNHFSTQQKQHQDIQEQLKNTRPLQSPKNVENMSMKQNLRTDHFSKQCYPIVRSSGSLDHHGRNSNDQHFFTQAGEKTISSLPHRSATIAVKQQHNLPIYNSSTQQEESNSPYRFEDQKKNKKVAGQDSPGNYFESEGSSGQTHEPRLLQPPTTYINERNKILSRAKMSQENGVEESIVLNSGELEINEQPPPSPEPSIHVEMQEYSSDEESDKHGGEIGIDKQTPKVGWTFYNNVLGQVNQILQNSPITRNFKEKPVDKKNGIDDLRKKATIESVKVTTMEQLRQLGISFAENNDPADVNDTSNKKVTFDSSYYPRLEYRGNMTQATSTMSETDTSMHMNALALKYLSDEQLGELALQKHSAETLKHLMVSNVQGTNMSFATMRYLERYQLLPTNNNPQLDDQRRVIDKTKNEVLRNPERPPLSSQMPRMSCPSKILDISTLKQQPKLL</sequence>
<dbReference type="OrthoDB" id="76173at2759"/>
<proteinExistence type="predicted"/>
<dbReference type="RefSeq" id="XP_015523206.2">
    <property type="nucleotide sequence ID" value="XM_015667720.2"/>
</dbReference>
<dbReference type="InParanoid" id="A0A6J0C793"/>
<feature type="region of interest" description="Disordered" evidence="2">
    <location>
        <begin position="682"/>
        <end position="738"/>
    </location>
</feature>
<dbReference type="PANTHER" id="PTHR15128:SF0">
    <property type="entry name" value="SCL-INTERRUPTING LOCUS PROTEIN"/>
    <property type="match status" value="1"/>
</dbReference>
<feature type="region of interest" description="Disordered" evidence="2">
    <location>
        <begin position="79"/>
        <end position="102"/>
    </location>
</feature>
<feature type="region of interest" description="Disordered" evidence="2">
    <location>
        <begin position="150"/>
        <end position="169"/>
    </location>
</feature>
<reference evidence="4" key="1">
    <citation type="submission" date="2025-08" db="UniProtKB">
        <authorList>
            <consortium name="RefSeq"/>
        </authorList>
    </citation>
    <scope>IDENTIFICATION</scope>
    <source>
        <tissue evidence="4">Thorax and Abdomen</tissue>
    </source>
</reference>
<dbReference type="GO" id="GO:0007052">
    <property type="term" value="P:mitotic spindle organization"/>
    <property type="evidence" value="ECO:0007669"/>
    <property type="project" value="TreeGrafter"/>
</dbReference>
<feature type="region of interest" description="Disordered" evidence="2">
    <location>
        <begin position="993"/>
        <end position="1015"/>
    </location>
</feature>
<organism evidence="4">
    <name type="scientific">Neodiprion lecontei</name>
    <name type="common">Redheaded pine sawfly</name>
    <dbReference type="NCBI Taxonomy" id="441921"/>
    <lineage>
        <taxon>Eukaryota</taxon>
        <taxon>Metazoa</taxon>
        <taxon>Ecdysozoa</taxon>
        <taxon>Arthropoda</taxon>
        <taxon>Hexapoda</taxon>
        <taxon>Insecta</taxon>
        <taxon>Pterygota</taxon>
        <taxon>Neoptera</taxon>
        <taxon>Endopterygota</taxon>
        <taxon>Hymenoptera</taxon>
        <taxon>Tenthredinoidea</taxon>
        <taxon>Diprionidae</taxon>
        <taxon>Diprioninae</taxon>
        <taxon>Neodiprion</taxon>
    </lineage>
</organism>
<dbReference type="AlphaFoldDB" id="A0A6J0C793"/>